<accession>A0ACC0ZSF8</accession>
<dbReference type="EMBL" id="CM047910">
    <property type="protein sequence ID" value="KAJ0075143.1"/>
    <property type="molecule type" value="Genomic_DNA"/>
</dbReference>
<proteinExistence type="predicted"/>
<name>A0ACC0ZSF8_9ROSI</name>
<protein>
    <submittedName>
        <fullName evidence="1">Uncharacterized protein</fullName>
    </submittedName>
</protein>
<keyword evidence="2" id="KW-1185">Reference proteome</keyword>
<evidence type="ECO:0000313" key="2">
    <source>
        <dbReference type="Proteomes" id="UP001164250"/>
    </source>
</evidence>
<dbReference type="Proteomes" id="UP001164250">
    <property type="component" value="Chromosome 15"/>
</dbReference>
<comment type="caution">
    <text evidence="1">The sequence shown here is derived from an EMBL/GenBank/DDBJ whole genome shotgun (WGS) entry which is preliminary data.</text>
</comment>
<evidence type="ECO:0000313" key="1">
    <source>
        <dbReference type="EMBL" id="KAJ0075143.1"/>
    </source>
</evidence>
<gene>
    <name evidence="1" type="ORF">Patl1_33365</name>
</gene>
<organism evidence="1 2">
    <name type="scientific">Pistacia atlantica</name>
    <dbReference type="NCBI Taxonomy" id="434234"/>
    <lineage>
        <taxon>Eukaryota</taxon>
        <taxon>Viridiplantae</taxon>
        <taxon>Streptophyta</taxon>
        <taxon>Embryophyta</taxon>
        <taxon>Tracheophyta</taxon>
        <taxon>Spermatophyta</taxon>
        <taxon>Magnoliopsida</taxon>
        <taxon>eudicotyledons</taxon>
        <taxon>Gunneridae</taxon>
        <taxon>Pentapetalae</taxon>
        <taxon>rosids</taxon>
        <taxon>malvids</taxon>
        <taxon>Sapindales</taxon>
        <taxon>Anacardiaceae</taxon>
        <taxon>Pistacia</taxon>
    </lineage>
</organism>
<sequence length="151" mass="16702">MQQNQQPKSGKDILDICKVVNGMRQRSGGWGRIDTDNAVDYMLHYANAGLTTFDMADICKVFASHACVFVVIKRIGKQWDVSMDDGPAERSSWHLYQSNSLIGSTRVTGYPSHSLAAGFVVGARKEKLHGSSGCKRREVVGLVVDMIRLKK</sequence>
<reference evidence="2" key="1">
    <citation type="journal article" date="2023" name="G3 (Bethesda)">
        <title>Genome assembly and association tests identify interacting loci associated with vigor, precocity, and sex in interspecific pistachio rootstocks.</title>
        <authorList>
            <person name="Palmer W."/>
            <person name="Jacygrad E."/>
            <person name="Sagayaradj S."/>
            <person name="Cavanaugh K."/>
            <person name="Han R."/>
            <person name="Bertier L."/>
            <person name="Beede B."/>
            <person name="Kafkas S."/>
            <person name="Golino D."/>
            <person name="Preece J."/>
            <person name="Michelmore R."/>
        </authorList>
    </citation>
    <scope>NUCLEOTIDE SEQUENCE [LARGE SCALE GENOMIC DNA]</scope>
</reference>